<dbReference type="GO" id="GO:0016887">
    <property type="term" value="F:ATP hydrolysis activity"/>
    <property type="evidence" value="ECO:0007669"/>
    <property type="project" value="InterPro"/>
</dbReference>
<proteinExistence type="inferred from homology"/>
<dbReference type="InterPro" id="IPR051220">
    <property type="entry name" value="TFA_Chaperone"/>
</dbReference>
<dbReference type="Proteomes" id="UP000247540">
    <property type="component" value="Unassembled WGS sequence"/>
</dbReference>
<dbReference type="Pfam" id="PF20454">
    <property type="entry name" value="GpA_nuclease"/>
    <property type="match status" value="1"/>
</dbReference>
<protein>
    <submittedName>
        <fullName evidence="3">Phage terminase large subunit GpA-like protein</fullName>
    </submittedName>
</protein>
<dbReference type="InterPro" id="IPR008866">
    <property type="entry name" value="Phage_lambda_GpA-like"/>
</dbReference>
<dbReference type="AlphaFoldDB" id="A0A318SLU2"/>
<dbReference type="PANTHER" id="PTHR34413:SF2">
    <property type="entry name" value="PROPHAGE TAIL FIBER ASSEMBLY PROTEIN HOMOLOG TFAE-RELATED"/>
    <property type="match status" value="1"/>
</dbReference>
<evidence type="ECO:0000313" key="4">
    <source>
        <dbReference type="Proteomes" id="UP000247540"/>
    </source>
</evidence>
<dbReference type="GO" id="GO:0004519">
    <property type="term" value="F:endonuclease activity"/>
    <property type="evidence" value="ECO:0007669"/>
    <property type="project" value="InterPro"/>
</dbReference>
<dbReference type="PANTHER" id="PTHR34413">
    <property type="entry name" value="PROPHAGE TAIL FIBER ASSEMBLY PROTEIN HOMOLOG TFAE-RELATED-RELATED"/>
    <property type="match status" value="1"/>
</dbReference>
<evidence type="ECO:0000313" key="3">
    <source>
        <dbReference type="EMBL" id="PYE79468.1"/>
    </source>
</evidence>
<reference evidence="3 4" key="1">
    <citation type="submission" date="2018-06" db="EMBL/GenBank/DDBJ databases">
        <title>Genomic Encyclopedia of Type Strains, Phase III (KMG-III): the genomes of soil and plant-associated and newly described type strains.</title>
        <authorList>
            <person name="Whitman W."/>
        </authorList>
    </citation>
    <scope>NUCLEOTIDE SEQUENCE [LARGE SCALE GENOMIC DNA]</scope>
    <source>
        <strain evidence="3 4">CECT 7646</strain>
    </source>
</reference>
<name>A0A318SLU2_9BURK</name>
<dbReference type="InterPro" id="IPR027417">
    <property type="entry name" value="P-loop_NTPase"/>
</dbReference>
<dbReference type="Gene3D" id="3.40.50.300">
    <property type="entry name" value="P-loop containing nucleotide triphosphate hydrolases"/>
    <property type="match status" value="1"/>
</dbReference>
<dbReference type="GO" id="GO:0005524">
    <property type="term" value="F:ATP binding"/>
    <property type="evidence" value="ECO:0007669"/>
    <property type="project" value="InterPro"/>
</dbReference>
<evidence type="ECO:0000259" key="2">
    <source>
        <dbReference type="Pfam" id="PF20454"/>
    </source>
</evidence>
<dbReference type="HAMAP" id="MF_04144">
    <property type="entry name" value="TERL_LAMBDA"/>
    <property type="match status" value="1"/>
</dbReference>
<organism evidence="3 4">
    <name type="scientific">Xylophilus ampelinus</name>
    <dbReference type="NCBI Taxonomy" id="54067"/>
    <lineage>
        <taxon>Bacteria</taxon>
        <taxon>Pseudomonadati</taxon>
        <taxon>Pseudomonadota</taxon>
        <taxon>Betaproteobacteria</taxon>
        <taxon>Burkholderiales</taxon>
        <taxon>Xylophilus</taxon>
    </lineage>
</organism>
<accession>A0A318SLU2</accession>
<dbReference type="OrthoDB" id="5181253at2"/>
<sequence length="683" mass="76086">MSALAAVARQSPRTTRLAVAAAVRDGLALLRAVVPQPLSDWAADHFYLSAESSHAQGQWEAYPFQIALMDWMSDDRITELTVKKSKRVGYTKILLAFMAYNAAHRRRKQALWQPTDDDRDSFVKGEVEPMLRDVKALRRVALTGGGEDTMKFKRFVGSVLHLLGGKAARAFRRITVAVSLLDELDAFDQQIEKSSDPITLARGRLEGAPFPKLVAGSTPRIKGLSHTDARHTAAGAQMVYNIACPHCDAEHPLTWGGKTAKSGFKWNGQPGGAHHVCPHCGESITQADYLGIWREGVWIDHQHRYRYGPDRIWRDGMGVPCQPPEHVGSHVWAAYSPQRTWDDIVREFLEAHVRLKQGDPGPMQGFVNETRGDVWEEASDRADEHALMQRAEDYALRTVPHGGLVLVAGVDIQDTWFEIVVWAIGRGEEMWVVDHVKMVANPAEQADWEKLDAYLLTSFPHANGSRLGIEAAAVDTGGHFTHQVYNFCRLRERRRIFAVKGDKVPGKPVAGRASAQDVNFRGQVVRRGVKLWMVGTDTAKDLIYGRLIVTQPGPGYVHTSKHLAAEFYFGLTAESRVLVKTATGTVYRWENMLRKRNEPLDCTVYAIFATHRLGLHTYTDRQWQRLESAMAPDLFAQSAPTSEPAPAVSYQNESGIPAVRPAMQPPRVMGSRISLAGTRRACV</sequence>
<dbReference type="Pfam" id="PF05876">
    <property type="entry name" value="GpA_ATPase"/>
    <property type="match status" value="1"/>
</dbReference>
<dbReference type="InterPro" id="IPR046453">
    <property type="entry name" value="GpA_ATPase"/>
</dbReference>
<evidence type="ECO:0000259" key="1">
    <source>
        <dbReference type="Pfam" id="PF05876"/>
    </source>
</evidence>
<dbReference type="RefSeq" id="WP_110464433.1">
    <property type="nucleotide sequence ID" value="NZ_JAMOFZ010000001.1"/>
</dbReference>
<keyword evidence="4" id="KW-1185">Reference proteome</keyword>
<comment type="caution">
    <text evidence="3">The sequence shown here is derived from an EMBL/GenBank/DDBJ whole genome shotgun (WGS) entry which is preliminary data.</text>
</comment>
<dbReference type="EMBL" id="QJTC01000002">
    <property type="protein sequence ID" value="PYE79468.1"/>
    <property type="molecule type" value="Genomic_DNA"/>
</dbReference>
<feature type="domain" description="Phage terminase large subunit GpA ATPase" evidence="1">
    <location>
        <begin position="53"/>
        <end position="298"/>
    </location>
</feature>
<feature type="domain" description="Terminase large subunit GpA endonuclease" evidence="2">
    <location>
        <begin position="326"/>
        <end position="620"/>
    </location>
</feature>
<dbReference type="InterPro" id="IPR046454">
    <property type="entry name" value="GpA_endonuclease"/>
</dbReference>
<gene>
    <name evidence="3" type="ORF">DFQ15_102201</name>
</gene>